<dbReference type="SUPFAM" id="SSF57535">
    <property type="entry name" value="Complement control module/SCR domain"/>
    <property type="match status" value="4"/>
</dbReference>
<dbReference type="EMBL" id="CAXLJM020000108">
    <property type="protein sequence ID" value="CAL8135570.1"/>
    <property type="molecule type" value="Genomic_DNA"/>
</dbReference>
<reference evidence="12 13" key="1">
    <citation type="submission" date="2024-08" db="EMBL/GenBank/DDBJ databases">
        <authorList>
            <person name="Cucini C."/>
            <person name="Frati F."/>
        </authorList>
    </citation>
    <scope>NUCLEOTIDE SEQUENCE [LARGE SCALE GENOMIC DNA]</scope>
</reference>
<organism evidence="12 13">
    <name type="scientific">Orchesella dallaii</name>
    <dbReference type="NCBI Taxonomy" id="48710"/>
    <lineage>
        <taxon>Eukaryota</taxon>
        <taxon>Metazoa</taxon>
        <taxon>Ecdysozoa</taxon>
        <taxon>Arthropoda</taxon>
        <taxon>Hexapoda</taxon>
        <taxon>Collembola</taxon>
        <taxon>Entomobryomorpha</taxon>
        <taxon>Entomobryoidea</taxon>
        <taxon>Orchesellidae</taxon>
        <taxon>Orchesellinae</taxon>
        <taxon>Orchesella</taxon>
    </lineage>
</organism>
<name>A0ABP1RU02_9HEXA</name>
<evidence type="ECO:0000313" key="13">
    <source>
        <dbReference type="Proteomes" id="UP001642540"/>
    </source>
</evidence>
<feature type="compositionally biased region" description="Low complexity" evidence="7">
    <location>
        <begin position="548"/>
        <end position="586"/>
    </location>
</feature>
<comment type="caution">
    <text evidence="12">The sequence shown here is derived from an EMBL/GenBank/DDBJ whole genome shotgun (WGS) entry which is preliminary data.</text>
</comment>
<dbReference type="InterPro" id="IPR035976">
    <property type="entry name" value="Sushi/SCR/CCP_sf"/>
</dbReference>
<keyword evidence="8" id="KW-0472">Membrane</keyword>
<dbReference type="InterPro" id="IPR051277">
    <property type="entry name" value="SEZ6_CSMD_C4BPB_Regulators"/>
</dbReference>
<evidence type="ECO:0000256" key="5">
    <source>
        <dbReference type="ARBA" id="ARBA00023157"/>
    </source>
</evidence>
<dbReference type="CDD" id="cd00037">
    <property type="entry name" value="CLECT"/>
    <property type="match status" value="1"/>
</dbReference>
<evidence type="ECO:0000256" key="3">
    <source>
        <dbReference type="ARBA" id="ARBA00022737"/>
    </source>
</evidence>
<dbReference type="Gene3D" id="2.60.120.260">
    <property type="entry name" value="Galactose-binding domain-like"/>
    <property type="match status" value="1"/>
</dbReference>
<evidence type="ECO:0000256" key="7">
    <source>
        <dbReference type="SAM" id="MobiDB-lite"/>
    </source>
</evidence>
<keyword evidence="8" id="KW-1133">Transmembrane helix</keyword>
<sequence>MQFLRLCVFLFTLAVSVSTVLSCGYPGAPAHSSLTFSAPELKPGVVASYACERGFELLGPARRICQADGRWLPEGIPFCVLNVAAGKAPMQSSVAGNGVPQKAVDGSASDFYNPATCTLTQPERAPWWYVNLLEPYMVQLVRLDFGMSCCGNGQNATIVVRAGNNRPDLGVNPICNNYTGIIEEGKPLFLPCNPPIKGAFVSVQLQSPPGHALSICEAFVYTDQALPIERCPALRDQPPGSTATYHGKCYTFYSQQALRFEEARQFCAARGGSLVDETNAALHGFLSWEMWLRHRTDPLAQYWLGLVRDLRDPRNTDNWRWINSNNVTLSFWSQPPGRGNCARFDGSKGWLWSDANCNEPLNFICQHRPTGCGRPEQPPNSTLIATSLDVGARIEHKCDEGHLHVGPTTRTCMPDGFYSEFPPVCRYLECGPPAQVPNGRYTLLNETRSYKSMVRYSCDEGYAMVGRNDLMCDLDQRWNGPPPRCEALICPDPPTIRNGDYEITERLGNSFTVLYKCNAQFRLVGEEKIVCNEGSYDKDPPECRKRAAATATASTKAPVAPVRPAASPSSRKPSTTTETPAPEQTPIYEGEDAFGGEGQNEDQYQHVDGNHYPQEHDHEHEHEEDGHDETKDRPVTTGSSDDDDLAGDKEDKINQDTPDNDVSESNQIVKERKPGVDFPKNVEVHATESSAVARLNIGGMIALAVFGGLILLLTVVTVIVLLIRRSQVKGGKHERHRGSPDSHTITSVDSGSDAGLGRLYRRAWDSLAATGGPPTASTTITDKSRGKIPKDTLDYRSRLPSVEGLRDDGEMIVHDALPRKHHHHHHHGYHHHHQHNHDGTGSEWGRSVRSHRSRY</sequence>
<feature type="chain" id="PRO_5046533366" description="Sushi, von Willebrand factor type A, EGF and pentraxin domain-containing protein 1" evidence="9">
    <location>
        <begin position="23"/>
        <end position="855"/>
    </location>
</feature>
<feature type="compositionally biased region" description="Basic residues" evidence="7">
    <location>
        <begin position="820"/>
        <end position="835"/>
    </location>
</feature>
<dbReference type="Gene3D" id="2.10.70.10">
    <property type="entry name" value="Complement Module, domain 1"/>
    <property type="match status" value="4"/>
</dbReference>
<feature type="transmembrane region" description="Helical" evidence="8">
    <location>
        <begin position="697"/>
        <end position="723"/>
    </location>
</feature>
<dbReference type="CDD" id="cd12087">
    <property type="entry name" value="TM_EGFR-like"/>
    <property type="match status" value="1"/>
</dbReference>
<dbReference type="CDD" id="cd00033">
    <property type="entry name" value="CCP"/>
    <property type="match status" value="4"/>
</dbReference>
<dbReference type="PANTHER" id="PTHR45656:SF4">
    <property type="entry name" value="PROTEIN CBR-CLEC-78"/>
    <property type="match status" value="1"/>
</dbReference>
<dbReference type="Pfam" id="PF00059">
    <property type="entry name" value="Lectin_C"/>
    <property type="match status" value="1"/>
</dbReference>
<feature type="compositionally biased region" description="Low complexity" evidence="7">
    <location>
        <begin position="768"/>
        <end position="781"/>
    </location>
</feature>
<dbReference type="Pfam" id="PF22633">
    <property type="entry name" value="F5_F8_type_C_2"/>
    <property type="match status" value="1"/>
</dbReference>
<evidence type="ECO:0000259" key="10">
    <source>
        <dbReference type="PROSITE" id="PS50041"/>
    </source>
</evidence>
<comment type="caution">
    <text evidence="6">Lacks conserved residue(s) required for the propagation of feature annotation.</text>
</comment>
<dbReference type="SUPFAM" id="SSF56436">
    <property type="entry name" value="C-type lectin-like"/>
    <property type="match status" value="1"/>
</dbReference>
<dbReference type="InterPro" id="IPR016186">
    <property type="entry name" value="C-type_lectin-like/link_sf"/>
</dbReference>
<dbReference type="PROSITE" id="PS51257">
    <property type="entry name" value="PROKAR_LIPOPROTEIN"/>
    <property type="match status" value="1"/>
</dbReference>
<dbReference type="Proteomes" id="UP001642540">
    <property type="component" value="Unassembled WGS sequence"/>
</dbReference>
<proteinExistence type="predicted"/>
<keyword evidence="2 9" id="KW-0732">Signal</keyword>
<keyword evidence="5 6" id="KW-1015">Disulfide bond</keyword>
<feature type="region of interest" description="Disordered" evidence="7">
    <location>
        <begin position="534"/>
        <end position="673"/>
    </location>
</feature>
<feature type="disulfide bond" evidence="6">
    <location>
        <begin position="398"/>
        <end position="425"/>
    </location>
</feature>
<evidence type="ECO:0000259" key="11">
    <source>
        <dbReference type="PROSITE" id="PS50923"/>
    </source>
</evidence>
<dbReference type="PANTHER" id="PTHR45656">
    <property type="entry name" value="PROTEIN CBR-CLEC-78"/>
    <property type="match status" value="1"/>
</dbReference>
<evidence type="ECO:0000256" key="9">
    <source>
        <dbReference type="SAM" id="SignalP"/>
    </source>
</evidence>
<dbReference type="Pfam" id="PF00084">
    <property type="entry name" value="Sushi"/>
    <property type="match status" value="4"/>
</dbReference>
<feature type="compositionally biased region" description="Basic and acidic residues" evidence="7">
    <location>
        <begin position="782"/>
        <end position="791"/>
    </location>
</feature>
<keyword evidence="4" id="KW-0106">Calcium</keyword>
<dbReference type="PROSITE" id="PS50923">
    <property type="entry name" value="SUSHI"/>
    <property type="match status" value="4"/>
</dbReference>
<dbReference type="PROSITE" id="PS00615">
    <property type="entry name" value="C_TYPE_LECTIN_1"/>
    <property type="match status" value="1"/>
</dbReference>
<evidence type="ECO:0000313" key="12">
    <source>
        <dbReference type="EMBL" id="CAL8135570.1"/>
    </source>
</evidence>
<feature type="region of interest" description="Disordered" evidence="7">
    <location>
        <begin position="820"/>
        <end position="855"/>
    </location>
</feature>
<feature type="disulfide bond" evidence="6">
    <location>
        <begin position="458"/>
        <end position="485"/>
    </location>
</feature>
<dbReference type="SMART" id="SM00032">
    <property type="entry name" value="CCP"/>
    <property type="match status" value="4"/>
</dbReference>
<dbReference type="InterPro" id="IPR001304">
    <property type="entry name" value="C-type_lectin-like"/>
</dbReference>
<feature type="domain" description="Sushi" evidence="11">
    <location>
        <begin position="488"/>
        <end position="545"/>
    </location>
</feature>
<feature type="domain" description="C-type lectin" evidence="10">
    <location>
        <begin position="245"/>
        <end position="366"/>
    </location>
</feature>
<protein>
    <recommendedName>
        <fullName evidence="14">Sushi, von Willebrand factor type A, EGF and pentraxin domain-containing protein 1</fullName>
    </recommendedName>
</protein>
<dbReference type="Gene3D" id="3.10.100.10">
    <property type="entry name" value="Mannose-Binding Protein A, subunit A"/>
    <property type="match status" value="1"/>
</dbReference>
<dbReference type="SMART" id="SM00607">
    <property type="entry name" value="FTP"/>
    <property type="match status" value="1"/>
</dbReference>
<evidence type="ECO:0000256" key="2">
    <source>
        <dbReference type="ARBA" id="ARBA00022729"/>
    </source>
</evidence>
<dbReference type="InterPro" id="IPR016187">
    <property type="entry name" value="CTDL_fold"/>
</dbReference>
<gene>
    <name evidence="12" type="ORF">ODALV1_LOCUS26041</name>
</gene>
<feature type="compositionally biased region" description="Basic and acidic residues" evidence="7">
    <location>
        <begin position="534"/>
        <end position="545"/>
    </location>
</feature>
<feature type="domain" description="Sushi" evidence="11">
    <location>
        <begin position="370"/>
        <end position="427"/>
    </location>
</feature>
<evidence type="ECO:0000256" key="6">
    <source>
        <dbReference type="PROSITE-ProRule" id="PRU00302"/>
    </source>
</evidence>
<feature type="signal peptide" evidence="9">
    <location>
        <begin position="1"/>
        <end position="22"/>
    </location>
</feature>
<dbReference type="SMART" id="SM00034">
    <property type="entry name" value="CLECT"/>
    <property type="match status" value="1"/>
</dbReference>
<evidence type="ECO:0008006" key="14">
    <source>
        <dbReference type="Google" id="ProtNLM"/>
    </source>
</evidence>
<evidence type="ECO:0000256" key="8">
    <source>
        <dbReference type="SAM" id="Phobius"/>
    </source>
</evidence>
<accession>A0ABP1RU02</accession>
<dbReference type="InterPro" id="IPR000436">
    <property type="entry name" value="Sushi_SCR_CCP_dom"/>
</dbReference>
<feature type="domain" description="Sushi" evidence="11">
    <location>
        <begin position="21"/>
        <end position="81"/>
    </location>
</feature>
<dbReference type="InterPro" id="IPR008979">
    <property type="entry name" value="Galactose-bd-like_sf"/>
</dbReference>
<feature type="domain" description="Sushi" evidence="11">
    <location>
        <begin position="428"/>
        <end position="487"/>
    </location>
</feature>
<dbReference type="PROSITE" id="PS50041">
    <property type="entry name" value="C_TYPE_LECTIN_2"/>
    <property type="match status" value="1"/>
</dbReference>
<keyword evidence="6" id="KW-0768">Sushi</keyword>
<keyword evidence="1" id="KW-0479">Metal-binding</keyword>
<evidence type="ECO:0000256" key="1">
    <source>
        <dbReference type="ARBA" id="ARBA00022723"/>
    </source>
</evidence>
<keyword evidence="3" id="KW-0677">Repeat</keyword>
<dbReference type="InterPro" id="IPR018378">
    <property type="entry name" value="C-type_lectin_CS"/>
</dbReference>
<evidence type="ECO:0000256" key="4">
    <source>
        <dbReference type="ARBA" id="ARBA00022837"/>
    </source>
</evidence>
<feature type="region of interest" description="Disordered" evidence="7">
    <location>
        <begin position="768"/>
        <end position="791"/>
    </location>
</feature>
<dbReference type="InterPro" id="IPR006585">
    <property type="entry name" value="FTP1"/>
</dbReference>
<dbReference type="SUPFAM" id="SSF49785">
    <property type="entry name" value="Galactose-binding domain-like"/>
    <property type="match status" value="1"/>
</dbReference>
<feature type="compositionally biased region" description="Basic and acidic residues" evidence="7">
    <location>
        <begin position="603"/>
        <end position="634"/>
    </location>
</feature>
<keyword evidence="13" id="KW-1185">Reference proteome</keyword>
<keyword evidence="8" id="KW-0812">Transmembrane</keyword>